<evidence type="ECO:0000256" key="9">
    <source>
        <dbReference type="ARBA" id="ARBA00023136"/>
    </source>
</evidence>
<evidence type="ECO:0000256" key="5">
    <source>
        <dbReference type="ARBA" id="ARBA00022475"/>
    </source>
</evidence>
<evidence type="ECO:0000256" key="10">
    <source>
        <dbReference type="ARBA" id="ARBA00023225"/>
    </source>
</evidence>
<name>A0A2U2MZQ3_9GAMM</name>
<keyword evidence="13" id="KW-1185">Reference proteome</keyword>
<dbReference type="InterPro" id="IPR012823">
    <property type="entry name" value="Flagell_FliJ"/>
</dbReference>
<keyword evidence="10" id="KW-1006">Bacterial flagellum protein export</keyword>
<dbReference type="GO" id="GO:0009288">
    <property type="term" value="C:bacterial-type flagellum"/>
    <property type="evidence" value="ECO:0007669"/>
    <property type="project" value="InterPro"/>
</dbReference>
<dbReference type="Pfam" id="PF02050">
    <property type="entry name" value="FliJ"/>
    <property type="match status" value="1"/>
</dbReference>
<evidence type="ECO:0000256" key="7">
    <source>
        <dbReference type="ARBA" id="ARBA00022795"/>
    </source>
</evidence>
<feature type="compositionally biased region" description="Basic and acidic residues" evidence="11">
    <location>
        <begin position="116"/>
        <end position="133"/>
    </location>
</feature>
<accession>A0A2U2MZQ3</accession>
<gene>
    <name evidence="12" type="primary">fliJ</name>
    <name evidence="12" type="ORF">DEM34_12510</name>
</gene>
<keyword evidence="4" id="KW-0813">Transport</keyword>
<keyword evidence="8" id="KW-0653">Protein transport</keyword>
<comment type="subcellular location">
    <subcellularLocation>
        <location evidence="1">Cell membrane</location>
        <topology evidence="1">Peripheral membrane protein</topology>
        <orientation evidence="1">Cytoplasmic side</orientation>
    </subcellularLocation>
</comment>
<dbReference type="GO" id="GO:0071973">
    <property type="term" value="P:bacterial-type flagellum-dependent cell motility"/>
    <property type="evidence" value="ECO:0007669"/>
    <property type="project" value="InterPro"/>
</dbReference>
<dbReference type="PIRSF" id="PIRSF019404">
    <property type="entry name" value="FliJ"/>
    <property type="match status" value="1"/>
</dbReference>
<dbReference type="OrthoDB" id="5797353at2"/>
<dbReference type="PANTHER" id="PTHR38786:SF1">
    <property type="entry name" value="FLAGELLAR FLIJ PROTEIN"/>
    <property type="match status" value="1"/>
</dbReference>
<dbReference type="InterPro" id="IPR053716">
    <property type="entry name" value="Flag_assembly_chemotaxis_eff"/>
</dbReference>
<keyword evidence="9" id="KW-0472">Membrane</keyword>
<keyword evidence="12" id="KW-0969">Cilium</keyword>
<dbReference type="PANTHER" id="PTHR38786">
    <property type="entry name" value="FLAGELLAR FLIJ PROTEIN"/>
    <property type="match status" value="1"/>
</dbReference>
<keyword evidence="5" id="KW-1003">Cell membrane</keyword>
<dbReference type="GO" id="GO:0044781">
    <property type="term" value="P:bacterial-type flagellum organization"/>
    <property type="evidence" value="ECO:0007669"/>
    <property type="project" value="UniProtKB-KW"/>
</dbReference>
<evidence type="ECO:0000256" key="11">
    <source>
        <dbReference type="SAM" id="MobiDB-lite"/>
    </source>
</evidence>
<dbReference type="AlphaFoldDB" id="A0A2U2MZQ3"/>
<evidence type="ECO:0000256" key="1">
    <source>
        <dbReference type="ARBA" id="ARBA00004413"/>
    </source>
</evidence>
<keyword evidence="12" id="KW-0966">Cell projection</keyword>
<protein>
    <recommendedName>
        <fullName evidence="3">Flagellar FliJ protein</fullName>
    </recommendedName>
</protein>
<dbReference type="EMBL" id="QFFI01000020">
    <property type="protein sequence ID" value="PWG62360.1"/>
    <property type="molecule type" value="Genomic_DNA"/>
</dbReference>
<dbReference type="GO" id="GO:0003774">
    <property type="term" value="F:cytoskeletal motor activity"/>
    <property type="evidence" value="ECO:0007669"/>
    <property type="project" value="InterPro"/>
</dbReference>
<evidence type="ECO:0000313" key="12">
    <source>
        <dbReference type="EMBL" id="PWG62360.1"/>
    </source>
</evidence>
<proteinExistence type="inferred from homology"/>
<comment type="caution">
    <text evidence="12">The sequence shown here is derived from an EMBL/GenBank/DDBJ whole genome shotgun (WGS) entry which is preliminary data.</text>
</comment>
<evidence type="ECO:0000256" key="3">
    <source>
        <dbReference type="ARBA" id="ARBA00020392"/>
    </source>
</evidence>
<sequence>MEPVRRVADQRAQEAAKRLAERQEALEQERERLEQLGAFRREYEQKLAFAGQNGIDAYRLRDYNAFLGRIDQAIAQQREQLHRIEAEAEKLREHWLAEWGNARALEQLVERYRAHERRDAEAREQRQNDELARQRRGRT</sequence>
<feature type="region of interest" description="Disordered" evidence="11">
    <location>
        <begin position="116"/>
        <end position="139"/>
    </location>
</feature>
<dbReference type="Proteomes" id="UP000245474">
    <property type="component" value="Unassembled WGS sequence"/>
</dbReference>
<dbReference type="GO" id="GO:0006935">
    <property type="term" value="P:chemotaxis"/>
    <property type="evidence" value="ECO:0007669"/>
    <property type="project" value="UniProtKB-KW"/>
</dbReference>
<evidence type="ECO:0000256" key="6">
    <source>
        <dbReference type="ARBA" id="ARBA00022500"/>
    </source>
</evidence>
<organism evidence="12 13">
    <name type="scientific">Sediminicurvatus halobius</name>
    <dbReference type="NCBI Taxonomy" id="2182432"/>
    <lineage>
        <taxon>Bacteria</taxon>
        <taxon>Pseudomonadati</taxon>
        <taxon>Pseudomonadota</taxon>
        <taxon>Gammaproteobacteria</taxon>
        <taxon>Chromatiales</taxon>
        <taxon>Ectothiorhodospiraceae</taxon>
        <taxon>Sediminicurvatus</taxon>
    </lineage>
</organism>
<evidence type="ECO:0000256" key="2">
    <source>
        <dbReference type="ARBA" id="ARBA00010004"/>
    </source>
</evidence>
<dbReference type="Gene3D" id="1.10.287.1700">
    <property type="match status" value="1"/>
</dbReference>
<dbReference type="InterPro" id="IPR018006">
    <property type="entry name" value="Flag_FliJ_proteobac"/>
</dbReference>
<dbReference type="GO" id="GO:0015031">
    <property type="term" value="P:protein transport"/>
    <property type="evidence" value="ECO:0007669"/>
    <property type="project" value="UniProtKB-KW"/>
</dbReference>
<evidence type="ECO:0000256" key="8">
    <source>
        <dbReference type="ARBA" id="ARBA00022927"/>
    </source>
</evidence>
<keyword evidence="6" id="KW-0145">Chemotaxis</keyword>
<keyword evidence="12" id="KW-0282">Flagellum</keyword>
<dbReference type="InterPro" id="IPR052570">
    <property type="entry name" value="FliJ"/>
</dbReference>
<comment type="similarity">
    <text evidence="2">Belongs to the FliJ family.</text>
</comment>
<evidence type="ECO:0000256" key="4">
    <source>
        <dbReference type="ARBA" id="ARBA00022448"/>
    </source>
</evidence>
<evidence type="ECO:0000313" key="13">
    <source>
        <dbReference type="Proteomes" id="UP000245474"/>
    </source>
</evidence>
<dbReference type="GO" id="GO:0005886">
    <property type="term" value="C:plasma membrane"/>
    <property type="evidence" value="ECO:0007669"/>
    <property type="project" value="UniProtKB-SubCell"/>
</dbReference>
<keyword evidence="7" id="KW-1005">Bacterial flagellum biogenesis</keyword>
<dbReference type="NCBIfam" id="TIGR02473">
    <property type="entry name" value="flagell_FliJ"/>
    <property type="match status" value="1"/>
</dbReference>
<reference evidence="12 13" key="1">
    <citation type="submission" date="2018-05" db="EMBL/GenBank/DDBJ databases">
        <title>Spiribacter halobius sp. nov., a moderately halophilic bacterium isolated from marine solar saltern.</title>
        <authorList>
            <person name="Zheng W.-S."/>
            <person name="Lu D.-C."/>
            <person name="Du Z.-J."/>
        </authorList>
    </citation>
    <scope>NUCLEOTIDE SEQUENCE [LARGE SCALE GENOMIC DNA]</scope>
    <source>
        <strain evidence="12 13">E85</strain>
    </source>
</reference>